<organism evidence="11 12">
    <name type="scientific">Brevundimonas intermedia</name>
    <dbReference type="NCBI Taxonomy" id="74315"/>
    <lineage>
        <taxon>Bacteria</taxon>
        <taxon>Pseudomonadati</taxon>
        <taxon>Pseudomonadota</taxon>
        <taxon>Alphaproteobacteria</taxon>
        <taxon>Caulobacterales</taxon>
        <taxon>Caulobacteraceae</taxon>
        <taxon>Brevundimonas</taxon>
    </lineage>
</organism>
<dbReference type="Proteomes" id="UP001143509">
    <property type="component" value="Unassembled WGS sequence"/>
</dbReference>
<evidence type="ECO:0000256" key="2">
    <source>
        <dbReference type="ARBA" id="ARBA00006285"/>
    </source>
</evidence>
<feature type="domain" description="GH29D-like beta-sandwich" evidence="10">
    <location>
        <begin position="511"/>
        <end position="562"/>
    </location>
</feature>
<dbReference type="Gene3D" id="3.30.379.10">
    <property type="entry name" value="Chitobiase/beta-hexosaminidase domain 2-like"/>
    <property type="match status" value="1"/>
</dbReference>
<accession>A0ABQ5TFA7</accession>
<dbReference type="PANTHER" id="PTHR22600">
    <property type="entry name" value="BETA-HEXOSAMINIDASE"/>
    <property type="match status" value="1"/>
</dbReference>
<evidence type="ECO:0000259" key="10">
    <source>
        <dbReference type="Pfam" id="PF13290"/>
    </source>
</evidence>
<evidence type="ECO:0000256" key="5">
    <source>
        <dbReference type="ARBA" id="ARBA00023295"/>
    </source>
</evidence>
<dbReference type="InterPro" id="IPR015883">
    <property type="entry name" value="Glyco_hydro_20_cat"/>
</dbReference>
<dbReference type="PANTHER" id="PTHR22600:SF57">
    <property type="entry name" value="BETA-N-ACETYLHEXOSAMINIDASE"/>
    <property type="match status" value="1"/>
</dbReference>
<dbReference type="Pfam" id="PF13290">
    <property type="entry name" value="CHB_HEX_C_1"/>
    <property type="match status" value="1"/>
</dbReference>
<evidence type="ECO:0000256" key="7">
    <source>
        <dbReference type="ARBA" id="ARBA00033000"/>
    </source>
</evidence>
<dbReference type="Pfam" id="PF00728">
    <property type="entry name" value="Glyco_hydro_20"/>
    <property type="match status" value="1"/>
</dbReference>
<dbReference type="SUPFAM" id="SSF51445">
    <property type="entry name" value="(Trans)glycosidases"/>
    <property type="match status" value="1"/>
</dbReference>
<sequence length="731" mass="78298">MPASVTRTTGGVSITNGGGVVASDAGATTAARLLINHVRTTRGLELRPATTGAVRLERDAGVVGEGAYRLEVSDAGVRITASTDSGLLYGAMTLAQLLSPDTAFGQPVAVPAMVIEDRPAYRWRGYMADVARHYQPVSALKTSIDQMAALKLNVLHLHLSDDQGWRIEIKRYPELTRIGAWRTTPSAGNEPPKRYGGFYTQDEMRDLVAYAAARGVTIVPEIDLPGHAQAIVASYPELGVFGDRPPVSGDWGVNPYLLDPGPEGIAFVKAVLDEIMDIFPGQYIHLGGDEAIKDQWKRSPRVQALMREQGIATENALQSALIREFDAYLRAHDRVLIGWDEILEGGGLPQSAAVMSWQGEKGAIEASAEGHDVVLSPAPILYLDNIQSWLPGEPPMRPANPAMTLERVYGYDPMPQAIAPADRHHVLGAQMNAWSEYLSTPALVWHATFPRLAAFADNIWSGAPTRDFPGFLDRLEPQMARWKRAGVPAADSAFAVGYTLQGARSDAVRTGQATVALASQTGQGVIRYTLDGSEPSPTSAVYAQPLTTPLGVTIRATSFGAGDQALAAPRTYETRPAALLTADVNALSACMGGIELRLPLDPDSGAVAPAYNANIFDDCMNWRNAPLSVAKGFDIEVARLPYNFGIANDFKRMKHYFAATQFGELIVRAGGCEGTPVGTFPLPDPAAAPVQIRFAGPLPAGLTDSDLCMTFTSPIGDYFYAVGGVTLEATQ</sequence>
<evidence type="ECO:0000256" key="3">
    <source>
        <dbReference type="ARBA" id="ARBA00012663"/>
    </source>
</evidence>
<evidence type="ECO:0000259" key="8">
    <source>
        <dbReference type="Pfam" id="PF00728"/>
    </source>
</evidence>
<evidence type="ECO:0000256" key="6">
    <source>
        <dbReference type="ARBA" id="ARBA00030512"/>
    </source>
</evidence>
<evidence type="ECO:0000256" key="4">
    <source>
        <dbReference type="ARBA" id="ARBA00022801"/>
    </source>
</evidence>
<evidence type="ECO:0000256" key="1">
    <source>
        <dbReference type="ARBA" id="ARBA00001231"/>
    </source>
</evidence>
<comment type="similarity">
    <text evidence="2">Belongs to the glycosyl hydrolase 20 family.</text>
</comment>
<comment type="catalytic activity">
    <reaction evidence="1">
        <text>Hydrolysis of terminal non-reducing N-acetyl-D-hexosamine residues in N-acetyl-beta-D-hexosaminides.</text>
        <dbReference type="EC" id="3.2.1.52"/>
    </reaction>
</comment>
<evidence type="ECO:0000313" key="12">
    <source>
        <dbReference type="Proteomes" id="UP001143509"/>
    </source>
</evidence>
<feature type="domain" description="Beta-hexosaminidase bacterial type N-terminal" evidence="9">
    <location>
        <begin position="1"/>
        <end position="117"/>
    </location>
</feature>
<dbReference type="InterPro" id="IPR015882">
    <property type="entry name" value="HEX_bac_N"/>
</dbReference>
<name>A0ABQ5TFA7_9CAUL</name>
<protein>
    <recommendedName>
        <fullName evidence="3">beta-N-acetylhexosaminidase</fullName>
        <ecNumber evidence="3">3.2.1.52</ecNumber>
    </recommendedName>
    <alternativeName>
        <fullName evidence="6">Beta-N-acetylhexosaminidase</fullName>
    </alternativeName>
    <alternativeName>
        <fullName evidence="7">N-acetyl-beta-glucosaminidase</fullName>
    </alternativeName>
</protein>
<evidence type="ECO:0000313" key="11">
    <source>
        <dbReference type="EMBL" id="GLK49828.1"/>
    </source>
</evidence>
<reference evidence="11" key="1">
    <citation type="journal article" date="2014" name="Int. J. Syst. Evol. Microbiol.">
        <title>Complete genome of a new Firmicutes species belonging to the dominant human colonic microbiota ('Ruminococcus bicirculans') reveals two chromosomes and a selective capacity to utilize plant glucans.</title>
        <authorList>
            <consortium name="NISC Comparative Sequencing Program"/>
            <person name="Wegmann U."/>
            <person name="Louis P."/>
            <person name="Goesmann A."/>
            <person name="Henrissat B."/>
            <person name="Duncan S.H."/>
            <person name="Flint H.J."/>
        </authorList>
    </citation>
    <scope>NUCLEOTIDE SEQUENCE</scope>
    <source>
        <strain evidence="11">VKM B-1499</strain>
    </source>
</reference>
<dbReference type="EC" id="3.2.1.52" evidence="3"/>
<proteinExistence type="inferred from homology"/>
<keyword evidence="12" id="KW-1185">Reference proteome</keyword>
<dbReference type="CDD" id="cd06563">
    <property type="entry name" value="GH20_chitobiase-like"/>
    <property type="match status" value="1"/>
</dbReference>
<dbReference type="InterPro" id="IPR025705">
    <property type="entry name" value="Beta_hexosaminidase_sua/sub"/>
</dbReference>
<evidence type="ECO:0000259" key="9">
    <source>
        <dbReference type="Pfam" id="PF02838"/>
    </source>
</evidence>
<dbReference type="EMBL" id="BSFD01000011">
    <property type="protein sequence ID" value="GLK49828.1"/>
    <property type="molecule type" value="Genomic_DNA"/>
</dbReference>
<dbReference type="RefSeq" id="WP_271166007.1">
    <property type="nucleotide sequence ID" value="NZ_BSFD01000011.1"/>
</dbReference>
<dbReference type="PRINTS" id="PR00738">
    <property type="entry name" value="GLHYDRLASE20"/>
</dbReference>
<keyword evidence="5" id="KW-0326">Glycosidase</keyword>
<dbReference type="Pfam" id="PF02838">
    <property type="entry name" value="Glyco_hydro_20b"/>
    <property type="match status" value="1"/>
</dbReference>
<gene>
    <name evidence="11" type="ORF">GCM10017620_28020</name>
</gene>
<dbReference type="SUPFAM" id="SSF55545">
    <property type="entry name" value="beta-N-acetylhexosaminidase-like domain"/>
    <property type="match status" value="1"/>
</dbReference>
<dbReference type="InterPro" id="IPR017853">
    <property type="entry name" value="GH"/>
</dbReference>
<dbReference type="InterPro" id="IPR059177">
    <property type="entry name" value="GH29D-like_dom"/>
</dbReference>
<keyword evidence="4" id="KW-0378">Hydrolase</keyword>
<comment type="caution">
    <text evidence="11">The sequence shown here is derived from an EMBL/GenBank/DDBJ whole genome shotgun (WGS) entry which is preliminary data.</text>
</comment>
<reference evidence="11" key="2">
    <citation type="submission" date="2023-01" db="EMBL/GenBank/DDBJ databases">
        <authorList>
            <person name="Sun Q."/>
            <person name="Evtushenko L."/>
        </authorList>
    </citation>
    <scope>NUCLEOTIDE SEQUENCE</scope>
    <source>
        <strain evidence="11">VKM B-1499</strain>
    </source>
</reference>
<dbReference type="Gene3D" id="3.20.20.80">
    <property type="entry name" value="Glycosidases"/>
    <property type="match status" value="1"/>
</dbReference>
<dbReference type="InterPro" id="IPR029018">
    <property type="entry name" value="Hex-like_dom2"/>
</dbReference>
<feature type="domain" description="Glycoside hydrolase family 20 catalytic" evidence="8">
    <location>
        <begin position="121"/>
        <end position="462"/>
    </location>
</feature>